<dbReference type="PRINTS" id="PR00449">
    <property type="entry name" value="RASTRNSFRMNG"/>
</dbReference>
<dbReference type="PROSITE" id="PS51419">
    <property type="entry name" value="RAB"/>
    <property type="match status" value="1"/>
</dbReference>
<dbReference type="SMART" id="SM00175">
    <property type="entry name" value="RAB"/>
    <property type="match status" value="1"/>
</dbReference>
<dbReference type="InterPro" id="IPR001806">
    <property type="entry name" value="Small_GTPase"/>
</dbReference>
<evidence type="ECO:0000313" key="2">
    <source>
        <dbReference type="EMBL" id="KAH6593230.1"/>
    </source>
</evidence>
<dbReference type="InterPro" id="IPR005225">
    <property type="entry name" value="Small_GTP-bd"/>
</dbReference>
<dbReference type="SMART" id="SM00174">
    <property type="entry name" value="RHO"/>
    <property type="match status" value="1"/>
</dbReference>
<dbReference type="SUPFAM" id="SSF52540">
    <property type="entry name" value="P-loop containing nucleoside triphosphate hydrolases"/>
    <property type="match status" value="1"/>
</dbReference>
<dbReference type="CDD" id="cd00154">
    <property type="entry name" value="Rab"/>
    <property type="match status" value="1"/>
</dbReference>
<dbReference type="InterPro" id="IPR027417">
    <property type="entry name" value="P-loop_NTPase"/>
</dbReference>
<protein>
    <recommendedName>
        <fullName evidence="4">Small GTP-binding protein domain</fullName>
    </recommendedName>
</protein>
<evidence type="ECO:0000256" key="1">
    <source>
        <dbReference type="ARBA" id="ARBA00022741"/>
    </source>
</evidence>
<proteinExistence type="predicted"/>
<dbReference type="Pfam" id="PF00071">
    <property type="entry name" value="Ras"/>
    <property type="match status" value="1"/>
</dbReference>
<dbReference type="SMART" id="SM00173">
    <property type="entry name" value="RAS"/>
    <property type="match status" value="1"/>
</dbReference>
<evidence type="ECO:0000313" key="3">
    <source>
        <dbReference type="Proteomes" id="UP001648503"/>
    </source>
</evidence>
<gene>
    <name evidence="2" type="ORF">BASA50_007437</name>
</gene>
<dbReference type="Gene3D" id="3.40.50.300">
    <property type="entry name" value="P-loop containing nucleotide triphosphate hydrolases"/>
    <property type="match status" value="1"/>
</dbReference>
<dbReference type="PROSITE" id="PS51421">
    <property type="entry name" value="RAS"/>
    <property type="match status" value="1"/>
</dbReference>
<dbReference type="EMBL" id="JAFCIX010000357">
    <property type="protein sequence ID" value="KAH6593230.1"/>
    <property type="molecule type" value="Genomic_DNA"/>
</dbReference>
<keyword evidence="1" id="KW-0547">Nucleotide-binding</keyword>
<dbReference type="PANTHER" id="PTHR47978">
    <property type="match status" value="1"/>
</dbReference>
<comment type="caution">
    <text evidence="2">The sequence shown here is derived from an EMBL/GenBank/DDBJ whole genome shotgun (WGS) entry which is preliminary data.</text>
</comment>
<name>A0ABQ8F6Q9_9FUNG</name>
<sequence>MLTSRGFTQGSKRVIVIGSAGCGKSALIQRYINNTFQTEYRQTFGADLYVKNTNEHKKYSMQIWCCGGHERYRTLLDQFYVDINVALVCFDLQNPDSFKEVEFWYNELKRAAPDALVTLVGTKAEDMDNTAVKIQDAMKVAKDWNMDFKAVSSKTGLNIEELFSQVVSKFD</sequence>
<organism evidence="2 3">
    <name type="scientific">Batrachochytrium salamandrivorans</name>
    <dbReference type="NCBI Taxonomy" id="1357716"/>
    <lineage>
        <taxon>Eukaryota</taxon>
        <taxon>Fungi</taxon>
        <taxon>Fungi incertae sedis</taxon>
        <taxon>Chytridiomycota</taxon>
        <taxon>Chytridiomycota incertae sedis</taxon>
        <taxon>Chytridiomycetes</taxon>
        <taxon>Rhizophydiales</taxon>
        <taxon>Rhizophydiales incertae sedis</taxon>
        <taxon>Batrachochytrium</taxon>
    </lineage>
</organism>
<keyword evidence="3" id="KW-1185">Reference proteome</keyword>
<dbReference type="NCBIfam" id="TIGR00231">
    <property type="entry name" value="small_GTP"/>
    <property type="match status" value="1"/>
</dbReference>
<evidence type="ECO:0008006" key="4">
    <source>
        <dbReference type="Google" id="ProtNLM"/>
    </source>
</evidence>
<accession>A0ABQ8F6Q9</accession>
<dbReference type="Proteomes" id="UP001648503">
    <property type="component" value="Unassembled WGS sequence"/>
</dbReference>
<reference evidence="2 3" key="1">
    <citation type="submission" date="2021-02" db="EMBL/GenBank/DDBJ databases">
        <title>Variation within the Batrachochytrium salamandrivorans European outbreak.</title>
        <authorList>
            <person name="Kelly M."/>
            <person name="Pasmans F."/>
            <person name="Shea T.P."/>
            <person name="Munoz J.F."/>
            <person name="Carranza S."/>
            <person name="Cuomo C.A."/>
            <person name="Martel A."/>
        </authorList>
    </citation>
    <scope>NUCLEOTIDE SEQUENCE [LARGE SCALE GENOMIC DNA]</scope>
    <source>
        <strain evidence="2 3">AMFP18/2</strain>
    </source>
</reference>